<evidence type="ECO:0000313" key="1">
    <source>
        <dbReference type="EMBL" id="QWF70939.1"/>
    </source>
</evidence>
<dbReference type="RefSeq" id="WP_215582449.1">
    <property type="nucleotide sequence ID" value="NZ_CP073754.1"/>
</dbReference>
<sequence>MSKLAPIVLFVFARPHHTKNTLNALAANELAMQSDLIIYADGANNPVDQERVDEVRNIIRNTGGFRSITLIERDTNFGLARNIITGVTEVCNQYQRVIVLEDDIVTSPCFLTYMNHALDEYANKKSVWHIAGWSYPVNIENTDGTFFWRLMNCWGWATWSDRWQYFEKNPAKLLLKWNKDKIKRFNLDGVYDFWKEVDLNQSEKLNTWAIFWYATIFEHNGLCLSPTHSFVQNIGNDGSGINSQENNIFWHNNLAVSYNRLPSNIEESQLAVQEIKAFYTQLTPPFPIRLRRYALRKINKLIKYLIGG</sequence>
<dbReference type="Gene3D" id="3.90.550.10">
    <property type="entry name" value="Spore Coat Polysaccharide Biosynthesis Protein SpsA, Chain A"/>
    <property type="match status" value="1"/>
</dbReference>
<evidence type="ECO:0008006" key="3">
    <source>
        <dbReference type="Google" id="ProtNLM"/>
    </source>
</evidence>
<accession>A0A975RA58</accession>
<keyword evidence="2" id="KW-1185">Reference proteome</keyword>
<dbReference type="AlphaFoldDB" id="A0A975RA58"/>
<proteinExistence type="predicted"/>
<gene>
    <name evidence="1" type="ORF">KEF85_00065</name>
</gene>
<dbReference type="SUPFAM" id="SSF53448">
    <property type="entry name" value="Nucleotide-diphospho-sugar transferases"/>
    <property type="match status" value="1"/>
</dbReference>
<organism evidence="1 2">
    <name type="scientific">Methylomonas paludis</name>
    <dbReference type="NCBI Taxonomy" id="1173101"/>
    <lineage>
        <taxon>Bacteria</taxon>
        <taxon>Pseudomonadati</taxon>
        <taxon>Pseudomonadota</taxon>
        <taxon>Gammaproteobacteria</taxon>
        <taxon>Methylococcales</taxon>
        <taxon>Methylococcaceae</taxon>
        <taxon>Methylomonas</taxon>
    </lineage>
</organism>
<name>A0A975RA58_9GAMM</name>
<dbReference type="EMBL" id="CP073754">
    <property type="protein sequence ID" value="QWF70939.1"/>
    <property type="molecule type" value="Genomic_DNA"/>
</dbReference>
<dbReference type="InterPro" id="IPR029044">
    <property type="entry name" value="Nucleotide-diphossugar_trans"/>
</dbReference>
<protein>
    <recommendedName>
        <fullName evidence="3">Sugar transferase</fullName>
    </recommendedName>
</protein>
<reference evidence="1" key="1">
    <citation type="submission" date="2021-04" db="EMBL/GenBank/DDBJ databases">
        <title>Draft genome sequence data of methanotrophic Methylovulum sp. strain S1L and Methylomonas sp. strain S2AM isolated from boreal lake water columns.</title>
        <authorList>
            <person name="Rissanen A.J."/>
            <person name="Mangayil R."/>
            <person name="Svenning M.M."/>
            <person name="Khanongnuch R."/>
        </authorList>
    </citation>
    <scope>NUCLEOTIDE SEQUENCE</scope>
    <source>
        <strain evidence="1">S2AM</strain>
    </source>
</reference>
<evidence type="ECO:0000313" key="2">
    <source>
        <dbReference type="Proteomes" id="UP000676649"/>
    </source>
</evidence>
<dbReference type="KEGG" id="mpad:KEF85_00065"/>
<dbReference type="Proteomes" id="UP000676649">
    <property type="component" value="Chromosome"/>
</dbReference>